<dbReference type="Proteomes" id="UP000034883">
    <property type="component" value="Chromosome"/>
</dbReference>
<reference evidence="2 3" key="1">
    <citation type="submission" date="2015-03" db="EMBL/GenBank/DDBJ databases">
        <title>Genome assembly of Sandaracinus amylolyticus DSM 53668.</title>
        <authorList>
            <person name="Sharma G."/>
            <person name="Subramanian S."/>
        </authorList>
    </citation>
    <scope>NUCLEOTIDE SEQUENCE [LARGE SCALE GENOMIC DNA]</scope>
    <source>
        <strain evidence="2 3">DSM 53668</strain>
    </source>
</reference>
<feature type="transmembrane region" description="Helical" evidence="1">
    <location>
        <begin position="145"/>
        <end position="168"/>
    </location>
</feature>
<evidence type="ECO:0000313" key="2">
    <source>
        <dbReference type="EMBL" id="AKF03440.1"/>
    </source>
</evidence>
<organism evidence="2 3">
    <name type="scientific">Sandaracinus amylolyticus</name>
    <dbReference type="NCBI Taxonomy" id="927083"/>
    <lineage>
        <taxon>Bacteria</taxon>
        <taxon>Pseudomonadati</taxon>
        <taxon>Myxococcota</taxon>
        <taxon>Polyangia</taxon>
        <taxon>Polyangiales</taxon>
        <taxon>Sandaracinaceae</taxon>
        <taxon>Sandaracinus</taxon>
    </lineage>
</organism>
<name>A0A0F6VZG8_9BACT</name>
<feature type="transmembrane region" description="Helical" evidence="1">
    <location>
        <begin position="83"/>
        <end position="101"/>
    </location>
</feature>
<dbReference type="KEGG" id="samy:DB32_000589"/>
<dbReference type="AlphaFoldDB" id="A0A0F6VZG8"/>
<gene>
    <name evidence="2" type="ORF">DB32_000589</name>
</gene>
<keyword evidence="1" id="KW-1133">Transmembrane helix</keyword>
<keyword evidence="1" id="KW-0812">Transmembrane</keyword>
<feature type="transmembrane region" description="Helical" evidence="1">
    <location>
        <begin position="31"/>
        <end position="63"/>
    </location>
</feature>
<evidence type="ECO:0000313" key="3">
    <source>
        <dbReference type="Proteomes" id="UP000034883"/>
    </source>
</evidence>
<sequence length="196" mass="21027">MRAVLASGAFAVWAAHVLVMWLVYQGSAYELLWACHLAPLLLTLGIALGSVSLTSVAAIWTTLGTTMWLGNLIALGRAPEPTPLLVHAGTLGLALLAVRTIGWDPRAWWRASLALLALACVTRLVPGAALYNVNLVFRVWPGFEAAFPHLVPFLAFVAVMIVIATYVIGRALDQLGARGEVASRSWSRSRPSSRTS</sequence>
<keyword evidence="1" id="KW-0472">Membrane</keyword>
<feature type="transmembrane region" description="Helical" evidence="1">
    <location>
        <begin position="6"/>
        <end position="24"/>
    </location>
</feature>
<accession>A0A0F6VZG8</accession>
<proteinExistence type="predicted"/>
<keyword evidence="3" id="KW-1185">Reference proteome</keyword>
<evidence type="ECO:0000256" key="1">
    <source>
        <dbReference type="SAM" id="Phobius"/>
    </source>
</evidence>
<protein>
    <submittedName>
        <fullName evidence="2">Uncharacterized protein</fullName>
    </submittedName>
</protein>
<feature type="transmembrane region" description="Helical" evidence="1">
    <location>
        <begin position="113"/>
        <end position="133"/>
    </location>
</feature>
<dbReference type="RefSeq" id="WP_053230901.1">
    <property type="nucleotide sequence ID" value="NZ_CP011125.1"/>
</dbReference>
<dbReference type="EMBL" id="CP011125">
    <property type="protein sequence ID" value="AKF03440.1"/>
    <property type="molecule type" value="Genomic_DNA"/>
</dbReference>